<feature type="domain" description="UBC core" evidence="3">
    <location>
        <begin position="11"/>
        <end position="162"/>
    </location>
</feature>
<feature type="compositionally biased region" description="Basic and acidic residues" evidence="1">
    <location>
        <begin position="1105"/>
        <end position="1127"/>
    </location>
</feature>
<feature type="region of interest" description="Disordered" evidence="1">
    <location>
        <begin position="188"/>
        <end position="224"/>
    </location>
</feature>
<dbReference type="SUPFAM" id="SSF50249">
    <property type="entry name" value="Nucleic acid-binding proteins"/>
    <property type="match status" value="1"/>
</dbReference>
<dbReference type="Gene3D" id="2.40.50.140">
    <property type="entry name" value="Nucleic acid-binding proteins"/>
    <property type="match status" value="1"/>
</dbReference>
<dbReference type="Gene3D" id="3.10.110.10">
    <property type="entry name" value="Ubiquitin Conjugating Enzyme"/>
    <property type="match status" value="1"/>
</dbReference>
<keyword evidence="5" id="KW-1185">Reference proteome</keyword>
<dbReference type="Proteomes" id="UP000186817">
    <property type="component" value="Unassembled WGS sequence"/>
</dbReference>
<evidence type="ECO:0000313" key="5">
    <source>
        <dbReference type="Proteomes" id="UP000186817"/>
    </source>
</evidence>
<dbReference type="InterPro" id="IPR003029">
    <property type="entry name" value="S1_domain"/>
</dbReference>
<feature type="domain" description="S1 motif" evidence="2">
    <location>
        <begin position="697"/>
        <end position="773"/>
    </location>
</feature>
<dbReference type="PROSITE" id="PS50126">
    <property type="entry name" value="S1"/>
    <property type="match status" value="1"/>
</dbReference>
<evidence type="ECO:0000259" key="3">
    <source>
        <dbReference type="PROSITE" id="PS50127"/>
    </source>
</evidence>
<comment type="caution">
    <text evidence="4">The sequence shown here is derived from an EMBL/GenBank/DDBJ whole genome shotgun (WGS) entry which is preliminary data.</text>
</comment>
<dbReference type="EMBL" id="LSRX01000572">
    <property type="protein sequence ID" value="OLP93693.1"/>
    <property type="molecule type" value="Genomic_DNA"/>
</dbReference>
<feature type="compositionally biased region" description="Acidic residues" evidence="1">
    <location>
        <begin position="196"/>
        <end position="207"/>
    </location>
</feature>
<dbReference type="InterPro" id="IPR000608">
    <property type="entry name" value="UBC"/>
</dbReference>
<dbReference type="InterPro" id="IPR012340">
    <property type="entry name" value="NA-bd_OB-fold"/>
</dbReference>
<feature type="compositionally biased region" description="Basic and acidic residues" evidence="1">
    <location>
        <begin position="208"/>
        <end position="218"/>
    </location>
</feature>
<sequence length="1426" mass="161397">MPELHNREKVLVQYRLLKDFDDLRRRGIPGIDVRVMEDNIYEWHVTMSPISGHFSGLRIHMVLLLPEDYPRKPPKVELYNFLPHANVFRDFLQNTSLAWAHYWQGSSPSRGKYVLCTDLLELKPPPLDPNDSRRLESLLQRGLRPGQGRKSRQQVCAELHQAQLDADAFHCPACGYCGRDDSVAFYDSPEGRTSSDEESESEAEECEEQKGTKREHTFVSRKKQKKRELEKLKVAKNPKVDFKQQRLYMEIANANSALRSGHALRRVPGVFRVRDVVYLNGHLCINRDLQIFNYGHEVEYPWRWYDPMLDGFVYRRQQPPEEEEKKTGKVVWERNGGGKLKAEDTPGTEAFVKKREQFYAVGVVESVNVHTCTVSIVIVENDATMGEWAFNSEQHSSGLKATLYKNVPMEKACIHGYEGFVAPYDHPPPAVYKPVPGHYTADEFLAYDVTKDSPVELLKLLENGEEEAPTSERSSVLEGSELELWSLCESDSWDLVSRASQSNRSFEVVPSGLSALSSSLGSYDLVHSQAPSQAGSVASRISVASERSLLTLRSALPDFGAFVSLDATPRDLAVQNNKLVSGGRPPKGKGKGKSKGKGKGSRVAFSGKSDGETKLLQDGLLPCLPYMRPSWPPGSTGEQGSSRDSSVMVNGNVFEQMGRQTLGPAEVVVYISEVDVNQRRMKLSLQPRLTFEELRIGGKHEGIVVDTSHLGLFVALSDSLVGLLPRAQLGVGAFAEGPEEVYKRGDIVTVWVLRKALADANSRRPYKIDLTMDKYNEELSSHFLKSSLKVLDAGASGRQPGAEDPKVGKTAMDLKFEETFDAEDKFFLIKNNRLIKDAMAQYPELVIDYTTDPPPPPQEATKTKSFDFSLIEGSPALHEELSLGWSVRKITEEHKRLCDKQHKFEESAQGAKPLSKEEERLLTVLKKKVEQWGNEYYEGVCKKIERHQKFIEDIHRKIKEERDKYPYKSIIDLDKFRELSQRIAEKGYHERCCFVTRLCYKEDVLGVGLEIVPESDTGRKIFQCSFDLLSKVWKEKVEFWLPLAIDARHFRRALPYLAECFRQLGDGRVEAATRSYGTQAGNGIKSLRANLRELQRTGQKMLSLEEYKKQKAQPEKEKPKPEAEAEKTQPVGLRPAASLTEADVAYGLEVLPKLMNLQTVQLMKGDLHLSTKALEGYMGFHHLLLSILRQYPSLQAGRTKQSCPNLGEFLCLLAVSKKYTWDDVSAAVLKETLDRNASWALDKYPSLAGFGTSPENRLERTFKASIVSIRLLCFNVWFLRNVVFKRYGAQATSAEILEAEQRGGPKVSCTDMRWAEYEEQKGIPRPEEINMLQEQMRRTLHGNGLNSWSEYFVNLNLQPLKADDLSQLLVMSLHDSVRKGYIPLWKMRALQQKNQQEKAPKTNDYLGADMDKYDSMHTTKGGGDRW</sequence>
<dbReference type="PROSITE" id="PS50127">
    <property type="entry name" value="UBC_2"/>
    <property type="match status" value="1"/>
</dbReference>
<feature type="compositionally biased region" description="Basic residues" evidence="1">
    <location>
        <begin position="586"/>
        <end position="600"/>
    </location>
</feature>
<evidence type="ECO:0000313" key="4">
    <source>
        <dbReference type="EMBL" id="OLP93693.1"/>
    </source>
</evidence>
<dbReference type="Pfam" id="PF00179">
    <property type="entry name" value="UQ_con"/>
    <property type="match status" value="1"/>
</dbReference>
<accession>A0A1Q9DEQ1</accession>
<feature type="region of interest" description="Disordered" evidence="1">
    <location>
        <begin position="576"/>
        <end position="614"/>
    </location>
</feature>
<evidence type="ECO:0000256" key="1">
    <source>
        <dbReference type="SAM" id="MobiDB-lite"/>
    </source>
</evidence>
<evidence type="ECO:0000259" key="2">
    <source>
        <dbReference type="PROSITE" id="PS50126"/>
    </source>
</evidence>
<gene>
    <name evidence="4" type="primary">ubc14</name>
    <name evidence="4" type="ORF">AK812_SmicGene24365</name>
</gene>
<proteinExistence type="predicted"/>
<name>A0A1Q9DEQ1_SYMMI</name>
<reference evidence="4 5" key="1">
    <citation type="submission" date="2016-02" db="EMBL/GenBank/DDBJ databases">
        <title>Genome analysis of coral dinoflagellate symbionts highlights evolutionary adaptations to a symbiotic lifestyle.</title>
        <authorList>
            <person name="Aranda M."/>
            <person name="Li Y."/>
            <person name="Liew Y.J."/>
            <person name="Baumgarten S."/>
            <person name="Simakov O."/>
            <person name="Wilson M."/>
            <person name="Piel J."/>
            <person name="Ashoor H."/>
            <person name="Bougouffa S."/>
            <person name="Bajic V.B."/>
            <person name="Ryu T."/>
            <person name="Ravasi T."/>
            <person name="Bayer T."/>
            <person name="Micklem G."/>
            <person name="Kim H."/>
            <person name="Bhak J."/>
            <person name="Lajeunesse T.C."/>
            <person name="Voolstra C.R."/>
        </authorList>
    </citation>
    <scope>NUCLEOTIDE SEQUENCE [LARGE SCALE GENOMIC DNA]</scope>
    <source>
        <strain evidence="4 5">CCMP2467</strain>
    </source>
</reference>
<dbReference type="OrthoDB" id="109543at2759"/>
<dbReference type="SMART" id="SM00316">
    <property type="entry name" value="S1"/>
    <property type="match status" value="1"/>
</dbReference>
<feature type="region of interest" description="Disordered" evidence="1">
    <location>
        <begin position="1105"/>
        <end position="1132"/>
    </location>
</feature>
<protein>
    <submittedName>
        <fullName evidence="4">Ubiquitin-conjugating enzyme E2 14</fullName>
    </submittedName>
</protein>
<dbReference type="SUPFAM" id="SSF54495">
    <property type="entry name" value="UBC-like"/>
    <property type="match status" value="1"/>
</dbReference>
<organism evidence="4 5">
    <name type="scientific">Symbiodinium microadriaticum</name>
    <name type="common">Dinoflagellate</name>
    <name type="synonym">Zooxanthella microadriatica</name>
    <dbReference type="NCBI Taxonomy" id="2951"/>
    <lineage>
        <taxon>Eukaryota</taxon>
        <taxon>Sar</taxon>
        <taxon>Alveolata</taxon>
        <taxon>Dinophyceae</taxon>
        <taxon>Suessiales</taxon>
        <taxon>Symbiodiniaceae</taxon>
        <taxon>Symbiodinium</taxon>
    </lineage>
</organism>
<dbReference type="InterPro" id="IPR016135">
    <property type="entry name" value="UBQ-conjugating_enzyme/RWD"/>
</dbReference>
<dbReference type="SMART" id="SM00212">
    <property type="entry name" value="UBCc"/>
    <property type="match status" value="1"/>
</dbReference>
<dbReference type="GO" id="GO:0003676">
    <property type="term" value="F:nucleic acid binding"/>
    <property type="evidence" value="ECO:0007669"/>
    <property type="project" value="InterPro"/>
</dbReference>
<dbReference type="CDD" id="cd23955">
    <property type="entry name" value="UBCc_invertebrate"/>
    <property type="match status" value="1"/>
</dbReference>